<keyword evidence="2" id="KW-1185">Reference proteome</keyword>
<dbReference type="InterPro" id="IPR036397">
    <property type="entry name" value="RNaseH_sf"/>
</dbReference>
<dbReference type="Pfam" id="PF13456">
    <property type="entry name" value="RVT_3"/>
    <property type="match status" value="1"/>
</dbReference>
<dbReference type="InterPro" id="IPR012337">
    <property type="entry name" value="RNaseH-like_sf"/>
</dbReference>
<dbReference type="KEGG" id="jre:118344046"/>
<dbReference type="InterPro" id="IPR002156">
    <property type="entry name" value="RNaseH_domain"/>
</dbReference>
<evidence type="ECO:0000313" key="3">
    <source>
        <dbReference type="RefSeq" id="XP_035539691.1"/>
    </source>
</evidence>
<accession>A0A6P9DX18</accession>
<gene>
    <name evidence="3" type="primary">LOC118344046</name>
</gene>
<dbReference type="GeneID" id="118344046"/>
<dbReference type="CDD" id="cd06222">
    <property type="entry name" value="RNase_H_like"/>
    <property type="match status" value="1"/>
</dbReference>
<dbReference type="PANTHER" id="PTHR47723:SF19">
    <property type="entry name" value="POLYNUCLEOTIDYL TRANSFERASE, RIBONUCLEASE H-LIKE SUPERFAMILY PROTEIN"/>
    <property type="match status" value="1"/>
</dbReference>
<reference evidence="3" key="1">
    <citation type="submission" date="2025-08" db="UniProtKB">
        <authorList>
            <consortium name="RefSeq"/>
        </authorList>
    </citation>
    <scope>IDENTIFICATION</scope>
    <source>
        <tissue evidence="3">Leaves</tissue>
    </source>
</reference>
<organism evidence="2 3">
    <name type="scientific">Juglans regia</name>
    <name type="common">English walnut</name>
    <dbReference type="NCBI Taxonomy" id="51240"/>
    <lineage>
        <taxon>Eukaryota</taxon>
        <taxon>Viridiplantae</taxon>
        <taxon>Streptophyta</taxon>
        <taxon>Embryophyta</taxon>
        <taxon>Tracheophyta</taxon>
        <taxon>Spermatophyta</taxon>
        <taxon>Magnoliopsida</taxon>
        <taxon>eudicotyledons</taxon>
        <taxon>Gunneridae</taxon>
        <taxon>Pentapetalae</taxon>
        <taxon>rosids</taxon>
        <taxon>fabids</taxon>
        <taxon>Fagales</taxon>
        <taxon>Juglandaceae</taxon>
        <taxon>Juglans</taxon>
    </lineage>
</organism>
<dbReference type="AlphaFoldDB" id="A0A6P9DX18"/>
<dbReference type="PANTHER" id="PTHR47723">
    <property type="entry name" value="OS05G0353850 PROTEIN"/>
    <property type="match status" value="1"/>
</dbReference>
<dbReference type="PROSITE" id="PS50879">
    <property type="entry name" value="RNASE_H_1"/>
    <property type="match status" value="1"/>
</dbReference>
<feature type="domain" description="RNase H type-1" evidence="1">
    <location>
        <begin position="103"/>
        <end position="176"/>
    </location>
</feature>
<sequence length="176" mass="19330">MGKRISLKRMSGFVEGSFPMTYLGEPIVVGQLTARCKARMEGQRESVEGAWLAVMFWLRNILDKMNKEGVASRLDLALLEALGVCILAALASKPRLIYWKKPKEGRVKLNMDGNCRGNPSSCEGEGIIRDGAGRLIVGFSNFFGHGTNNEAELRALAVGVQLCKNLGFLHVEIECD</sequence>
<dbReference type="RefSeq" id="XP_035539691.1">
    <property type="nucleotide sequence ID" value="XM_035683798.1"/>
</dbReference>
<dbReference type="SUPFAM" id="SSF53098">
    <property type="entry name" value="Ribonuclease H-like"/>
    <property type="match status" value="1"/>
</dbReference>
<protein>
    <submittedName>
        <fullName evidence="3">Uncharacterized protein LOC118344046</fullName>
    </submittedName>
</protein>
<dbReference type="InterPro" id="IPR044730">
    <property type="entry name" value="RNase_H-like_dom_plant"/>
</dbReference>
<dbReference type="InterPro" id="IPR053151">
    <property type="entry name" value="RNase_H-like"/>
</dbReference>
<dbReference type="GO" id="GO:0003676">
    <property type="term" value="F:nucleic acid binding"/>
    <property type="evidence" value="ECO:0007669"/>
    <property type="project" value="InterPro"/>
</dbReference>
<evidence type="ECO:0000313" key="2">
    <source>
        <dbReference type="Proteomes" id="UP000235220"/>
    </source>
</evidence>
<dbReference type="InParanoid" id="A0A6P9DX18"/>
<dbReference type="Gene3D" id="3.30.420.10">
    <property type="entry name" value="Ribonuclease H-like superfamily/Ribonuclease H"/>
    <property type="match status" value="1"/>
</dbReference>
<evidence type="ECO:0000259" key="1">
    <source>
        <dbReference type="PROSITE" id="PS50879"/>
    </source>
</evidence>
<proteinExistence type="predicted"/>
<dbReference type="OrthoDB" id="1752183at2759"/>
<dbReference type="GO" id="GO:0004523">
    <property type="term" value="F:RNA-DNA hybrid ribonuclease activity"/>
    <property type="evidence" value="ECO:0007669"/>
    <property type="project" value="InterPro"/>
</dbReference>
<dbReference type="Proteomes" id="UP000235220">
    <property type="component" value="Chromosome 1"/>
</dbReference>
<name>A0A6P9DX18_JUGRE</name>